<dbReference type="Proteomes" id="UP001375743">
    <property type="component" value="Unassembled WGS sequence"/>
</dbReference>
<reference evidence="1 2" key="1">
    <citation type="submission" date="2024-01" db="EMBL/GenBank/DDBJ databases">
        <title>Multi-omics insights into the function and evolution of sodium benzoate biodegradation pathways in Benzoatithermus flavus gen. nov., sp. nov. from hot spring.</title>
        <authorList>
            <person name="Hu C.-J."/>
            <person name="Li W.-J."/>
        </authorList>
    </citation>
    <scope>NUCLEOTIDE SEQUENCE [LARGE SCALE GENOMIC DNA]</scope>
    <source>
        <strain evidence="1 2">SYSU G07066</strain>
    </source>
</reference>
<feature type="non-terminal residue" evidence="1">
    <location>
        <position position="195"/>
    </location>
</feature>
<proteinExistence type="predicted"/>
<evidence type="ECO:0000313" key="2">
    <source>
        <dbReference type="Proteomes" id="UP001375743"/>
    </source>
</evidence>
<dbReference type="InterPro" id="IPR036397">
    <property type="entry name" value="RNaseH_sf"/>
</dbReference>
<evidence type="ECO:0000313" key="1">
    <source>
        <dbReference type="EMBL" id="MEK0083735.1"/>
    </source>
</evidence>
<sequence>MRTFADWQDPPPGYLEGDLVARCGESAEGSFVQTLVLTDIAIGWTECLPLVAREGAPVIDVPKRARTLFPFPLKGGDFDNDTMFMNEAVVGWCRKVGLEITRSRVYRKNDQTWVEQKNGAAVRRLVGYARFEGLAATAELARLYAAARWHRNVFQASFKLEEKAREGARVRERYHAPVAPRARVPAHPAVDPAAK</sequence>
<organism evidence="1 2">
    <name type="scientific">Benzoatithermus flavus</name>
    <dbReference type="NCBI Taxonomy" id="3108223"/>
    <lineage>
        <taxon>Bacteria</taxon>
        <taxon>Pseudomonadati</taxon>
        <taxon>Pseudomonadota</taxon>
        <taxon>Alphaproteobacteria</taxon>
        <taxon>Geminicoccales</taxon>
        <taxon>Geminicoccaceae</taxon>
        <taxon>Benzoatithermus</taxon>
    </lineage>
</organism>
<dbReference type="SUPFAM" id="SSF53098">
    <property type="entry name" value="Ribonuclease H-like"/>
    <property type="match status" value="1"/>
</dbReference>
<name>A0ABU8XRA7_9PROT</name>
<protein>
    <submittedName>
        <fullName evidence="1">ISNCY family transposase</fullName>
    </submittedName>
</protein>
<accession>A0ABU8XRA7</accession>
<dbReference type="EMBL" id="JBBLZC010000010">
    <property type="protein sequence ID" value="MEK0083735.1"/>
    <property type="molecule type" value="Genomic_DNA"/>
</dbReference>
<dbReference type="InterPro" id="IPR012337">
    <property type="entry name" value="RNaseH-like_sf"/>
</dbReference>
<dbReference type="Gene3D" id="3.30.420.10">
    <property type="entry name" value="Ribonuclease H-like superfamily/Ribonuclease H"/>
    <property type="match status" value="1"/>
</dbReference>
<keyword evidence="2" id="KW-1185">Reference proteome</keyword>
<gene>
    <name evidence="1" type="ORF">U1T56_11270</name>
</gene>
<comment type="caution">
    <text evidence="1">The sequence shown here is derived from an EMBL/GenBank/DDBJ whole genome shotgun (WGS) entry which is preliminary data.</text>
</comment>